<dbReference type="PANTHER" id="PTHR43129">
    <property type="entry name" value="FOSMIDOMYCIN RESISTANCE PROTEIN"/>
    <property type="match status" value="1"/>
</dbReference>
<keyword evidence="2 4" id="KW-1133">Transmembrane helix</keyword>
<feature type="transmembrane region" description="Helical" evidence="4">
    <location>
        <begin position="285"/>
        <end position="309"/>
    </location>
</feature>
<dbReference type="GO" id="GO:0022857">
    <property type="term" value="F:transmembrane transporter activity"/>
    <property type="evidence" value="ECO:0007669"/>
    <property type="project" value="InterPro"/>
</dbReference>
<dbReference type="Gene3D" id="1.20.1250.20">
    <property type="entry name" value="MFS general substrate transporter like domains"/>
    <property type="match status" value="1"/>
</dbReference>
<keyword evidence="3 4" id="KW-0472">Membrane</keyword>
<dbReference type="InterPro" id="IPR036259">
    <property type="entry name" value="MFS_trans_sf"/>
</dbReference>
<dbReference type="Pfam" id="PF07690">
    <property type="entry name" value="MFS_1"/>
    <property type="match status" value="1"/>
</dbReference>
<feature type="transmembrane region" description="Helical" evidence="4">
    <location>
        <begin position="411"/>
        <end position="431"/>
    </location>
</feature>
<proteinExistence type="predicted"/>
<feature type="transmembrane region" description="Helical" evidence="4">
    <location>
        <begin position="254"/>
        <end position="279"/>
    </location>
</feature>
<keyword evidence="1 4" id="KW-0812">Transmembrane</keyword>
<name>A0A2Z2NPJ9_9GAMM</name>
<feature type="transmembrane region" description="Helical" evidence="4">
    <location>
        <begin position="20"/>
        <end position="44"/>
    </location>
</feature>
<dbReference type="PROSITE" id="PS50850">
    <property type="entry name" value="MFS"/>
    <property type="match status" value="1"/>
</dbReference>
<gene>
    <name evidence="6" type="primary">fsr_1</name>
    <name evidence="6" type="ORF">IMCC3135_07410</name>
</gene>
<reference evidence="6 7" key="1">
    <citation type="submission" date="2016-12" db="EMBL/GenBank/DDBJ databases">
        <authorList>
            <person name="Song W.-J."/>
            <person name="Kurnit D.M."/>
        </authorList>
    </citation>
    <scope>NUCLEOTIDE SEQUENCE [LARGE SCALE GENOMIC DNA]</scope>
    <source>
        <strain evidence="6 7">IMCC3135</strain>
    </source>
</reference>
<feature type="transmembrane region" description="Helical" evidence="4">
    <location>
        <begin position="81"/>
        <end position="100"/>
    </location>
</feature>
<evidence type="ECO:0000259" key="5">
    <source>
        <dbReference type="PROSITE" id="PS50850"/>
    </source>
</evidence>
<dbReference type="EMBL" id="CP018632">
    <property type="protein sequence ID" value="ASJ71588.1"/>
    <property type="molecule type" value="Genomic_DNA"/>
</dbReference>
<feature type="domain" description="Major facilitator superfamily (MFS) profile" evidence="5">
    <location>
        <begin position="19"/>
        <end position="434"/>
    </location>
</feature>
<organism evidence="6 7">
    <name type="scientific">Granulosicoccus antarcticus IMCC3135</name>
    <dbReference type="NCBI Taxonomy" id="1192854"/>
    <lineage>
        <taxon>Bacteria</taxon>
        <taxon>Pseudomonadati</taxon>
        <taxon>Pseudomonadota</taxon>
        <taxon>Gammaproteobacteria</taxon>
        <taxon>Chromatiales</taxon>
        <taxon>Granulosicoccaceae</taxon>
        <taxon>Granulosicoccus</taxon>
    </lineage>
</organism>
<dbReference type="RefSeq" id="WP_335589290.1">
    <property type="nucleotide sequence ID" value="NZ_CP018632.1"/>
</dbReference>
<dbReference type="KEGG" id="gai:IMCC3135_07410"/>
<dbReference type="PANTHER" id="PTHR43129:SF1">
    <property type="entry name" value="FOSMIDOMYCIN RESISTANCE PROTEIN"/>
    <property type="match status" value="1"/>
</dbReference>
<dbReference type="SUPFAM" id="SSF103473">
    <property type="entry name" value="MFS general substrate transporter"/>
    <property type="match status" value="1"/>
</dbReference>
<sequence length="442" mass="46361">MRLPVPFSDSSTQNHGRWAIALICIAHFFSHFYMLLLPPLLPVISEAMQISYTQLGFGITMFSLMTGLAQAPMGVFVDRIGAGWVLIIGLALEGLAFSLIGVWPVYGAFVFLMGVAGLGNAVYHPADYAILNAVALPERMGRAFSYHTAAGHFGEAMAPLTVLLLASLYGWQHALMICGLLGVVIAGVLYSRRAWFNTGTESSESAANSASSKAEAVHEATALKVDAAPAPTQPINSKSEAALARRHLLLSRPILMSVAFFIGLTLVGRGVTGFGVTALHEQHGFSLTLAGTLISAWLFASPLGVLAGGRIADGKRDFQKTIVACLLFIAAGISLLAWMTPGIWLSGTLFALCGFASGAIAPSRDMLVRSLTPPGQAGTVFGFVSTGFNLGGIIAPPIFGFLLDRGAANGVFWIVALASLLTVLTVIGSSGKPANKVAHTMA</sequence>
<evidence type="ECO:0000256" key="2">
    <source>
        <dbReference type="ARBA" id="ARBA00022989"/>
    </source>
</evidence>
<accession>A0A2Z2NPJ9</accession>
<dbReference type="GO" id="GO:0005886">
    <property type="term" value="C:plasma membrane"/>
    <property type="evidence" value="ECO:0007669"/>
    <property type="project" value="TreeGrafter"/>
</dbReference>
<evidence type="ECO:0000256" key="1">
    <source>
        <dbReference type="ARBA" id="ARBA00022692"/>
    </source>
</evidence>
<feature type="transmembrane region" description="Helical" evidence="4">
    <location>
        <begin position="321"/>
        <end position="338"/>
    </location>
</feature>
<dbReference type="InterPro" id="IPR011701">
    <property type="entry name" value="MFS"/>
</dbReference>
<dbReference type="Proteomes" id="UP000250079">
    <property type="component" value="Chromosome"/>
</dbReference>
<keyword evidence="7" id="KW-1185">Reference proteome</keyword>
<dbReference type="InterPro" id="IPR020846">
    <property type="entry name" value="MFS_dom"/>
</dbReference>
<evidence type="ECO:0000256" key="3">
    <source>
        <dbReference type="ARBA" id="ARBA00023136"/>
    </source>
</evidence>
<feature type="transmembrane region" description="Helical" evidence="4">
    <location>
        <begin position="375"/>
        <end position="399"/>
    </location>
</feature>
<evidence type="ECO:0000256" key="4">
    <source>
        <dbReference type="SAM" id="Phobius"/>
    </source>
</evidence>
<dbReference type="AlphaFoldDB" id="A0A2Z2NPJ9"/>
<feature type="transmembrane region" description="Helical" evidence="4">
    <location>
        <begin position="50"/>
        <end position="69"/>
    </location>
</feature>
<protein>
    <submittedName>
        <fullName evidence="6">Fosmidomycin resistance protein</fullName>
    </submittedName>
</protein>
<evidence type="ECO:0000313" key="6">
    <source>
        <dbReference type="EMBL" id="ASJ71588.1"/>
    </source>
</evidence>
<feature type="transmembrane region" description="Helical" evidence="4">
    <location>
        <begin position="171"/>
        <end position="190"/>
    </location>
</feature>
<evidence type="ECO:0000313" key="7">
    <source>
        <dbReference type="Proteomes" id="UP000250079"/>
    </source>
</evidence>